<proteinExistence type="predicted"/>
<protein>
    <submittedName>
        <fullName evidence="1">Uncharacterized protein</fullName>
    </submittedName>
</protein>
<accession>A0A6C0KXS1</accession>
<evidence type="ECO:0000313" key="1">
    <source>
        <dbReference type="EMBL" id="QHU22772.1"/>
    </source>
</evidence>
<reference evidence="1" key="1">
    <citation type="journal article" date="2020" name="Nature">
        <title>Giant virus diversity and host interactions through global metagenomics.</title>
        <authorList>
            <person name="Schulz F."/>
            <person name="Roux S."/>
            <person name="Paez-Espino D."/>
            <person name="Jungbluth S."/>
            <person name="Walsh D.A."/>
            <person name="Denef V.J."/>
            <person name="McMahon K.D."/>
            <person name="Konstantinidis K.T."/>
            <person name="Eloe-Fadrosh E.A."/>
            <person name="Kyrpides N.C."/>
            <person name="Woyke T."/>
        </authorList>
    </citation>
    <scope>NUCLEOTIDE SEQUENCE</scope>
    <source>
        <strain evidence="1">GVMAG-S-ERX555907-63</strain>
    </source>
</reference>
<organism evidence="1">
    <name type="scientific">viral metagenome</name>
    <dbReference type="NCBI Taxonomy" id="1070528"/>
    <lineage>
        <taxon>unclassified sequences</taxon>
        <taxon>metagenomes</taxon>
        <taxon>organismal metagenomes</taxon>
    </lineage>
</organism>
<name>A0A6C0KXS1_9ZZZZ</name>
<dbReference type="EMBL" id="MN741018">
    <property type="protein sequence ID" value="QHU22772.1"/>
    <property type="molecule type" value="Genomic_DNA"/>
</dbReference>
<dbReference type="AlphaFoldDB" id="A0A6C0KXS1"/>
<sequence>MSKLLVLYVFHIYNDRVEYFIKNAIFKDENVDFLLICNSTSIKFDFPNYVKIIFRENKGCDFGGWSDGLLTNDLYKDYDNFIFVNSSVKGPYLDSNYKGKWTDKYINGLKNNVKLFGSTINTMNGLENCSLFWNIGRGNQYILHNDKISPTENLFNVNTKHKIDLKTIERKSKILKLKYNKLGYAHVQSYIFCINKETLEYLIEKNIFSNTQYTKTIVETIIWKEILMSRLIIEKNWNIGSLFKNYECIDFTFSNKIIYDEIIYDEIIYDIWNPIITKTPREKKTLFLDEVDCYHDIMYPELEGKLWTRNELVFIKGNRDRVKGKTRTVATRFDALGKKHFHIVEAAPGDAMGRLASR</sequence>